<dbReference type="PANTHER" id="PTHR11236">
    <property type="entry name" value="AMINOBENZOATE/ANTHRANILATE SYNTHASE"/>
    <property type="match status" value="1"/>
</dbReference>
<dbReference type="Gene3D" id="3.40.50.880">
    <property type="match status" value="1"/>
</dbReference>
<name>A0ABP8U4Q3_9ACTN</name>
<evidence type="ECO:0000259" key="4">
    <source>
        <dbReference type="Pfam" id="PF00117"/>
    </source>
</evidence>
<dbReference type="InterPro" id="IPR005801">
    <property type="entry name" value="ADC_synthase"/>
</dbReference>
<evidence type="ECO:0000259" key="5">
    <source>
        <dbReference type="Pfam" id="PF00425"/>
    </source>
</evidence>
<evidence type="ECO:0000259" key="6">
    <source>
        <dbReference type="Pfam" id="PF04715"/>
    </source>
</evidence>
<dbReference type="InterPro" id="IPR006221">
    <property type="entry name" value="TrpG/PapA_dom"/>
</dbReference>
<proteinExistence type="predicted"/>
<dbReference type="PROSITE" id="PS51273">
    <property type="entry name" value="GATASE_TYPE_1"/>
    <property type="match status" value="1"/>
</dbReference>
<dbReference type="SUPFAM" id="SSF56322">
    <property type="entry name" value="ADC synthase"/>
    <property type="match status" value="1"/>
</dbReference>
<evidence type="ECO:0000313" key="8">
    <source>
        <dbReference type="Proteomes" id="UP001501442"/>
    </source>
</evidence>
<dbReference type="PIRSF" id="PIRSF036934">
    <property type="entry name" value="TrpE-G"/>
    <property type="match status" value="1"/>
</dbReference>
<dbReference type="Proteomes" id="UP001501442">
    <property type="component" value="Unassembled WGS sequence"/>
</dbReference>
<evidence type="ECO:0000313" key="7">
    <source>
        <dbReference type="EMBL" id="GAA4623667.1"/>
    </source>
</evidence>
<dbReference type="EC" id="4.1.3.27" evidence="2"/>
<dbReference type="EMBL" id="BAABHK010000002">
    <property type="protein sequence ID" value="GAA4623667.1"/>
    <property type="molecule type" value="Genomic_DNA"/>
</dbReference>
<sequence>METTTEYVTAGGIHVTRTDTPVDSDRKSDALDALVQAVGERRGGVLSSGMEYPGRYSRWHMAYVDPCLEIVARGRRLAVRALNDRGRVLLPAVSEAVAATGDPADIPDGIEVFVPSTDEVFTEEERSRRPTVFTALRAVTDLFRGDDPHLGLYGAFGYDLAFQFEPIRLNIDRPADQRDLVLHLADEMIVVDRKRETSARMSYDFEIGGVSTRGLPRATEPTPAPRVRELPPQPTPGAYADVVREAKEKFIRGDLFEVVPGHVMYGPCDSPAAFFERLRVTNPAPYEFFFNLGEGEYLVGASPEMFVRVTGDRVETCPISGTIRRGGDPLEDADNIRELLNSAKDESELTMCTDVDRNDKSRVCVPGSVKVIGRRQIEMYSRLIHTVDHIEGRLRSGYDALDAFLTHMWAVTVTGAPKTWAMQFIEDHEETPRRWYGGAVGCIGFDGSMNTGLTLRTAQIRDGVAAVRAGATLLYDSDPDAEERETYLKARALLEALSPTGEDEAAARAGRERAGEGLTVLLVDHQDSFVNTLADYFRQQGADVTTLRFGFPDKMLDEIRPDLVVLSPGPGRPSDFDTAGLLDAVYARNIPSFGVCLGLQAMVEHAGGELALLPEPSHGKPGRVAVTGGELFAGLPAEFTAARYHSLHAKADQVRGDFTATAMLDDVVMAIEDPARRRWAVQFHPESILTANGETGHRIITNLLRLCRKTPR</sequence>
<dbReference type="InterPro" id="IPR010112">
    <property type="entry name" value="TrpE-G_bact"/>
</dbReference>
<keyword evidence="1" id="KW-0315">Glutamine amidotransferase</keyword>
<dbReference type="CDD" id="cd01743">
    <property type="entry name" value="GATase1_Anthranilate_Synthase"/>
    <property type="match status" value="1"/>
</dbReference>
<evidence type="ECO:0000256" key="3">
    <source>
        <dbReference type="SAM" id="MobiDB-lite"/>
    </source>
</evidence>
<feature type="domain" description="Glutamine amidotransferase" evidence="4">
    <location>
        <begin position="521"/>
        <end position="694"/>
    </location>
</feature>
<keyword evidence="2" id="KW-0456">Lyase</keyword>
<feature type="domain" description="Chorismate-utilising enzyme C-terminal" evidence="5">
    <location>
        <begin position="238"/>
        <end position="489"/>
    </location>
</feature>
<accession>A0ABP8U4Q3</accession>
<dbReference type="PRINTS" id="PR00097">
    <property type="entry name" value="ANTSNTHASEII"/>
</dbReference>
<dbReference type="NCBIfam" id="TIGR01815">
    <property type="entry name" value="TrpE-clade3"/>
    <property type="match status" value="1"/>
</dbReference>
<keyword evidence="8" id="KW-1185">Reference proteome</keyword>
<dbReference type="PANTHER" id="PTHR11236:SF9">
    <property type="entry name" value="ANTHRANILATE SYNTHASE COMPONENT 1"/>
    <property type="match status" value="1"/>
</dbReference>
<gene>
    <name evidence="7" type="ORF">GCM10023196_020760</name>
</gene>
<evidence type="ECO:0000256" key="2">
    <source>
        <dbReference type="PIRNR" id="PIRNR036934"/>
    </source>
</evidence>
<evidence type="ECO:0000256" key="1">
    <source>
        <dbReference type="ARBA" id="ARBA00022962"/>
    </source>
</evidence>
<keyword evidence="2" id="KW-0057">Aromatic amino acid biosynthesis</keyword>
<dbReference type="PRINTS" id="PR00096">
    <property type="entry name" value="GATASE"/>
</dbReference>
<protein>
    <recommendedName>
        <fullName evidence="2">Anthranilate synthase</fullName>
        <ecNumber evidence="2">4.1.3.27</ecNumber>
    </recommendedName>
</protein>
<dbReference type="Pfam" id="PF00425">
    <property type="entry name" value="Chorismate_bind"/>
    <property type="match status" value="1"/>
</dbReference>
<dbReference type="InterPro" id="IPR017926">
    <property type="entry name" value="GATASE"/>
</dbReference>
<keyword evidence="2" id="KW-0822">Tryptophan biosynthesis</keyword>
<feature type="domain" description="Anthranilate synthase component I N-terminal" evidence="6">
    <location>
        <begin position="35"/>
        <end position="196"/>
    </location>
</feature>
<dbReference type="InterPro" id="IPR019999">
    <property type="entry name" value="Anth_synth_I-like"/>
</dbReference>
<dbReference type="SUPFAM" id="SSF52317">
    <property type="entry name" value="Class I glutamine amidotransferase-like"/>
    <property type="match status" value="1"/>
</dbReference>
<reference evidence="8" key="1">
    <citation type="journal article" date="2019" name="Int. J. Syst. Evol. Microbiol.">
        <title>The Global Catalogue of Microorganisms (GCM) 10K type strain sequencing project: providing services to taxonomists for standard genome sequencing and annotation.</title>
        <authorList>
            <consortium name="The Broad Institute Genomics Platform"/>
            <consortium name="The Broad Institute Genome Sequencing Center for Infectious Disease"/>
            <person name="Wu L."/>
            <person name="Ma J."/>
        </authorList>
    </citation>
    <scope>NUCLEOTIDE SEQUENCE [LARGE SCALE GENOMIC DNA]</scope>
    <source>
        <strain evidence="8">JCM 17939</strain>
    </source>
</reference>
<comment type="caution">
    <text evidence="7">The sequence shown here is derived from an EMBL/GenBank/DDBJ whole genome shotgun (WGS) entry which is preliminary data.</text>
</comment>
<keyword evidence="2" id="KW-0028">Amino-acid biosynthesis</keyword>
<dbReference type="InterPro" id="IPR006805">
    <property type="entry name" value="Anth_synth_I_N"/>
</dbReference>
<dbReference type="Pfam" id="PF00117">
    <property type="entry name" value="GATase"/>
    <property type="match status" value="1"/>
</dbReference>
<dbReference type="Pfam" id="PF04715">
    <property type="entry name" value="Anth_synt_I_N"/>
    <property type="match status" value="1"/>
</dbReference>
<dbReference type="InterPro" id="IPR015890">
    <property type="entry name" value="Chorismate_C"/>
</dbReference>
<organism evidence="7 8">
    <name type="scientific">Actinoallomurus vinaceus</name>
    <dbReference type="NCBI Taxonomy" id="1080074"/>
    <lineage>
        <taxon>Bacteria</taxon>
        <taxon>Bacillati</taxon>
        <taxon>Actinomycetota</taxon>
        <taxon>Actinomycetes</taxon>
        <taxon>Streptosporangiales</taxon>
        <taxon>Thermomonosporaceae</taxon>
        <taxon>Actinoallomurus</taxon>
    </lineage>
</organism>
<dbReference type="InterPro" id="IPR029062">
    <property type="entry name" value="Class_I_gatase-like"/>
</dbReference>
<comment type="catalytic activity">
    <reaction evidence="2">
        <text>chorismate + L-glutamine = anthranilate + pyruvate + L-glutamate + H(+)</text>
        <dbReference type="Rhea" id="RHEA:21732"/>
        <dbReference type="ChEBI" id="CHEBI:15361"/>
        <dbReference type="ChEBI" id="CHEBI:15378"/>
        <dbReference type="ChEBI" id="CHEBI:16567"/>
        <dbReference type="ChEBI" id="CHEBI:29748"/>
        <dbReference type="ChEBI" id="CHEBI:29985"/>
        <dbReference type="ChEBI" id="CHEBI:58359"/>
        <dbReference type="EC" id="4.1.3.27"/>
    </reaction>
</comment>
<dbReference type="NCBIfam" id="NF010081">
    <property type="entry name" value="PRK13566.1"/>
    <property type="match status" value="1"/>
</dbReference>
<dbReference type="Gene3D" id="3.60.120.10">
    <property type="entry name" value="Anthranilate synthase"/>
    <property type="match status" value="1"/>
</dbReference>
<comment type="pathway">
    <text evidence="2">Amino-acid biosynthesis; L-tryptophan biosynthesis; L-tryptophan from chorismate: step 1/5.</text>
</comment>
<dbReference type="RefSeq" id="WP_345430453.1">
    <property type="nucleotide sequence ID" value="NZ_BAABHK010000002.1"/>
</dbReference>
<feature type="region of interest" description="Disordered" evidence="3">
    <location>
        <begin position="212"/>
        <end position="235"/>
    </location>
</feature>